<keyword evidence="3" id="KW-1185">Reference proteome</keyword>
<feature type="compositionally biased region" description="Basic and acidic residues" evidence="1">
    <location>
        <begin position="379"/>
        <end position="388"/>
    </location>
</feature>
<evidence type="ECO:0000313" key="2">
    <source>
        <dbReference type="EMBL" id="KAH7307992.1"/>
    </source>
</evidence>
<name>A0A8K0SC53_9HYPO</name>
<evidence type="ECO:0000313" key="3">
    <source>
        <dbReference type="Proteomes" id="UP000813444"/>
    </source>
</evidence>
<dbReference type="AlphaFoldDB" id="A0A8K0SC53"/>
<evidence type="ECO:0000256" key="1">
    <source>
        <dbReference type="SAM" id="MobiDB-lite"/>
    </source>
</evidence>
<dbReference type="Proteomes" id="UP000813444">
    <property type="component" value="Unassembled WGS sequence"/>
</dbReference>
<dbReference type="OrthoDB" id="4925847at2759"/>
<feature type="region of interest" description="Disordered" evidence="1">
    <location>
        <begin position="326"/>
        <end position="388"/>
    </location>
</feature>
<sequence>MAWGRNSNSTPYGRNDYKVFIPGKVDCRCKWSEAQWGHLDDYAPAGILYNDITIKQPIDYWLSSARICITMSETASSYALGKQGRKDIAAAADDWNSNRNLQVASYYGPMSLLGPETVTVRSKTKKLEPYIGVMGMAELGGIGKNTSVSSDRRTQWEFKGERRTPRDGTTYRTLERVYIGNEQDHGSFKMHMFSTAFAFQHRGDVPVFMRIEIEGELGSKFRRGMQSFSSHFGNKDKSVLTEIRFDKDFLYKADSLKAVAQSLDISMQKRHYDNLAVRLPEARPWEYLPSAAPRHEAETAQGPEVAAPGTTDNDVNIQELLEIFNGESKADSTSTKPPSYTTVTPPDTTQLGSYPGGCPTESVTDKEAMSTEGSTAKANDFEEKHDRPRDILENPTLLMVATFIAMIIDFFYPSRSGRT</sequence>
<dbReference type="EMBL" id="JAGPNK010000016">
    <property type="protein sequence ID" value="KAH7307992.1"/>
    <property type="molecule type" value="Genomic_DNA"/>
</dbReference>
<comment type="caution">
    <text evidence="2">The sequence shown here is derived from an EMBL/GenBank/DDBJ whole genome shotgun (WGS) entry which is preliminary data.</text>
</comment>
<gene>
    <name evidence="2" type="ORF">B0I35DRAFT_483288</name>
</gene>
<reference evidence="2" key="1">
    <citation type="journal article" date="2021" name="Nat. Commun.">
        <title>Genetic determinants of endophytism in the Arabidopsis root mycobiome.</title>
        <authorList>
            <person name="Mesny F."/>
            <person name="Miyauchi S."/>
            <person name="Thiergart T."/>
            <person name="Pickel B."/>
            <person name="Atanasova L."/>
            <person name="Karlsson M."/>
            <person name="Huettel B."/>
            <person name="Barry K.W."/>
            <person name="Haridas S."/>
            <person name="Chen C."/>
            <person name="Bauer D."/>
            <person name="Andreopoulos W."/>
            <person name="Pangilinan J."/>
            <person name="LaButti K."/>
            <person name="Riley R."/>
            <person name="Lipzen A."/>
            <person name="Clum A."/>
            <person name="Drula E."/>
            <person name="Henrissat B."/>
            <person name="Kohler A."/>
            <person name="Grigoriev I.V."/>
            <person name="Martin F.M."/>
            <person name="Hacquard S."/>
        </authorList>
    </citation>
    <scope>NUCLEOTIDE SEQUENCE</scope>
    <source>
        <strain evidence="2">MPI-CAGE-CH-0235</strain>
    </source>
</reference>
<accession>A0A8K0SC53</accession>
<proteinExistence type="predicted"/>
<feature type="compositionally biased region" description="Polar residues" evidence="1">
    <location>
        <begin position="331"/>
        <end position="352"/>
    </location>
</feature>
<organism evidence="2 3">
    <name type="scientific">Stachybotrys elegans</name>
    <dbReference type="NCBI Taxonomy" id="80388"/>
    <lineage>
        <taxon>Eukaryota</taxon>
        <taxon>Fungi</taxon>
        <taxon>Dikarya</taxon>
        <taxon>Ascomycota</taxon>
        <taxon>Pezizomycotina</taxon>
        <taxon>Sordariomycetes</taxon>
        <taxon>Hypocreomycetidae</taxon>
        <taxon>Hypocreales</taxon>
        <taxon>Stachybotryaceae</taxon>
        <taxon>Stachybotrys</taxon>
    </lineage>
</organism>
<protein>
    <submittedName>
        <fullName evidence="2">Uncharacterized protein</fullName>
    </submittedName>
</protein>